<evidence type="ECO:0000313" key="1">
    <source>
        <dbReference type="EMBL" id="KAI3705887.1"/>
    </source>
</evidence>
<gene>
    <name evidence="1" type="ORF">L1987_76136</name>
</gene>
<accession>A0ACB9A6W4</accession>
<keyword evidence="2" id="KW-1185">Reference proteome</keyword>
<evidence type="ECO:0000313" key="2">
    <source>
        <dbReference type="Proteomes" id="UP001056120"/>
    </source>
</evidence>
<proteinExistence type="predicted"/>
<reference evidence="1 2" key="2">
    <citation type="journal article" date="2022" name="Mol. Ecol. Resour.">
        <title>The genomes of chicory, endive, great burdock and yacon provide insights into Asteraceae paleo-polyploidization history and plant inulin production.</title>
        <authorList>
            <person name="Fan W."/>
            <person name="Wang S."/>
            <person name="Wang H."/>
            <person name="Wang A."/>
            <person name="Jiang F."/>
            <person name="Liu H."/>
            <person name="Zhao H."/>
            <person name="Xu D."/>
            <person name="Zhang Y."/>
        </authorList>
    </citation>
    <scope>NUCLEOTIDE SEQUENCE [LARGE SCALE GENOMIC DNA]</scope>
    <source>
        <strain evidence="2">cv. Yunnan</strain>
        <tissue evidence="1">Leaves</tissue>
    </source>
</reference>
<name>A0ACB9A6W4_9ASTR</name>
<organism evidence="1 2">
    <name type="scientific">Smallanthus sonchifolius</name>
    <dbReference type="NCBI Taxonomy" id="185202"/>
    <lineage>
        <taxon>Eukaryota</taxon>
        <taxon>Viridiplantae</taxon>
        <taxon>Streptophyta</taxon>
        <taxon>Embryophyta</taxon>
        <taxon>Tracheophyta</taxon>
        <taxon>Spermatophyta</taxon>
        <taxon>Magnoliopsida</taxon>
        <taxon>eudicotyledons</taxon>
        <taxon>Gunneridae</taxon>
        <taxon>Pentapetalae</taxon>
        <taxon>asterids</taxon>
        <taxon>campanulids</taxon>
        <taxon>Asterales</taxon>
        <taxon>Asteraceae</taxon>
        <taxon>Asteroideae</taxon>
        <taxon>Heliantheae alliance</taxon>
        <taxon>Millerieae</taxon>
        <taxon>Smallanthus</taxon>
    </lineage>
</organism>
<dbReference type="EMBL" id="CM042042">
    <property type="protein sequence ID" value="KAI3705887.1"/>
    <property type="molecule type" value="Genomic_DNA"/>
</dbReference>
<sequence length="75" mass="8218">MAISTKTTLLISFMLLVYICSGDNGAARPVYSLHKDGFQLHARKLSMIDVVLDYNDATANPRHDPRKGMGGGRNP</sequence>
<protein>
    <submittedName>
        <fullName evidence="1">Uncharacterized protein</fullName>
    </submittedName>
</protein>
<dbReference type="Proteomes" id="UP001056120">
    <property type="component" value="Linkage Group LG25"/>
</dbReference>
<comment type="caution">
    <text evidence="1">The sequence shown here is derived from an EMBL/GenBank/DDBJ whole genome shotgun (WGS) entry which is preliminary data.</text>
</comment>
<reference evidence="2" key="1">
    <citation type="journal article" date="2022" name="Mol. Ecol. Resour.">
        <title>The genomes of chicory, endive, great burdock and yacon provide insights into Asteraceae palaeo-polyploidization history and plant inulin production.</title>
        <authorList>
            <person name="Fan W."/>
            <person name="Wang S."/>
            <person name="Wang H."/>
            <person name="Wang A."/>
            <person name="Jiang F."/>
            <person name="Liu H."/>
            <person name="Zhao H."/>
            <person name="Xu D."/>
            <person name="Zhang Y."/>
        </authorList>
    </citation>
    <scope>NUCLEOTIDE SEQUENCE [LARGE SCALE GENOMIC DNA]</scope>
    <source>
        <strain evidence="2">cv. Yunnan</strain>
    </source>
</reference>